<dbReference type="Proteomes" id="UP000265520">
    <property type="component" value="Unassembled WGS sequence"/>
</dbReference>
<evidence type="ECO:0000313" key="2">
    <source>
        <dbReference type="Proteomes" id="UP000265520"/>
    </source>
</evidence>
<comment type="caution">
    <text evidence="1">The sequence shown here is derived from an EMBL/GenBank/DDBJ whole genome shotgun (WGS) entry which is preliminary data.</text>
</comment>
<dbReference type="AlphaFoldDB" id="A0A392S251"/>
<sequence>MAEASEKYKLVDMITDPELDWVGLEPQGIASTITPTAGGTYTHVEEGDAENWEVYCPAEGKCVCAFKELGFRLPFSDLAAG</sequence>
<accession>A0A392S251</accession>
<reference evidence="1 2" key="1">
    <citation type="journal article" date="2018" name="Front. Plant Sci.">
        <title>Red Clover (Trifolium pratense) and Zigzag Clover (T. medium) - A Picture of Genomic Similarities and Differences.</title>
        <authorList>
            <person name="Dluhosova J."/>
            <person name="Istvanek J."/>
            <person name="Nedelnik J."/>
            <person name="Repkova J."/>
        </authorList>
    </citation>
    <scope>NUCLEOTIDE SEQUENCE [LARGE SCALE GENOMIC DNA]</scope>
    <source>
        <strain evidence="2">cv. 10/8</strain>
        <tissue evidence="1">Leaf</tissue>
    </source>
</reference>
<proteinExistence type="predicted"/>
<protein>
    <submittedName>
        <fullName evidence="1">Uncharacterized protein</fullName>
    </submittedName>
</protein>
<dbReference type="EMBL" id="LXQA010311490">
    <property type="protein sequence ID" value="MCI42971.1"/>
    <property type="molecule type" value="Genomic_DNA"/>
</dbReference>
<evidence type="ECO:0000313" key="1">
    <source>
        <dbReference type="EMBL" id="MCI42971.1"/>
    </source>
</evidence>
<name>A0A392S251_9FABA</name>
<feature type="non-terminal residue" evidence="1">
    <location>
        <position position="81"/>
    </location>
</feature>
<organism evidence="1 2">
    <name type="scientific">Trifolium medium</name>
    <dbReference type="NCBI Taxonomy" id="97028"/>
    <lineage>
        <taxon>Eukaryota</taxon>
        <taxon>Viridiplantae</taxon>
        <taxon>Streptophyta</taxon>
        <taxon>Embryophyta</taxon>
        <taxon>Tracheophyta</taxon>
        <taxon>Spermatophyta</taxon>
        <taxon>Magnoliopsida</taxon>
        <taxon>eudicotyledons</taxon>
        <taxon>Gunneridae</taxon>
        <taxon>Pentapetalae</taxon>
        <taxon>rosids</taxon>
        <taxon>fabids</taxon>
        <taxon>Fabales</taxon>
        <taxon>Fabaceae</taxon>
        <taxon>Papilionoideae</taxon>
        <taxon>50 kb inversion clade</taxon>
        <taxon>NPAAA clade</taxon>
        <taxon>Hologalegina</taxon>
        <taxon>IRL clade</taxon>
        <taxon>Trifolieae</taxon>
        <taxon>Trifolium</taxon>
    </lineage>
</organism>
<keyword evidence="2" id="KW-1185">Reference proteome</keyword>